<gene>
    <name evidence="2" type="ORF">ACFQ5L_10185</name>
</gene>
<feature type="domain" description="Mor transcription activator" evidence="1">
    <location>
        <begin position="9"/>
        <end position="83"/>
    </location>
</feature>
<dbReference type="InterPro" id="IPR014875">
    <property type="entry name" value="Mor_transcription_activator"/>
</dbReference>
<dbReference type="Gene3D" id="1.10.10.60">
    <property type="entry name" value="Homeodomain-like"/>
    <property type="match status" value="1"/>
</dbReference>
<dbReference type="Pfam" id="PF08765">
    <property type="entry name" value="Mor"/>
    <property type="match status" value="1"/>
</dbReference>
<dbReference type="RefSeq" id="WP_137636225.1">
    <property type="nucleotide sequence ID" value="NZ_BJDL01000036.1"/>
</dbReference>
<dbReference type="SUPFAM" id="SSF46689">
    <property type="entry name" value="Homeodomain-like"/>
    <property type="match status" value="1"/>
</dbReference>
<organism evidence="2 3">
    <name type="scientific">Lactiplantibacillus songbeiensis</name>
    <dbReference type="NCBI Taxonomy" id="2559920"/>
    <lineage>
        <taxon>Bacteria</taxon>
        <taxon>Bacillati</taxon>
        <taxon>Bacillota</taxon>
        <taxon>Bacilli</taxon>
        <taxon>Lactobacillales</taxon>
        <taxon>Lactobacillaceae</taxon>
        <taxon>Lactiplantibacillus</taxon>
    </lineage>
</organism>
<comment type="caution">
    <text evidence="2">The sequence shown here is derived from an EMBL/GenBank/DDBJ whole genome shotgun (WGS) entry which is preliminary data.</text>
</comment>
<reference evidence="3" key="1">
    <citation type="journal article" date="2019" name="Int. J. Syst. Evol. Microbiol.">
        <title>The Global Catalogue of Microorganisms (GCM) 10K type strain sequencing project: providing services to taxonomists for standard genome sequencing and annotation.</title>
        <authorList>
            <consortium name="The Broad Institute Genomics Platform"/>
            <consortium name="The Broad Institute Genome Sequencing Center for Infectious Disease"/>
            <person name="Wu L."/>
            <person name="Ma J."/>
        </authorList>
    </citation>
    <scope>NUCLEOTIDE SEQUENCE [LARGE SCALE GENOMIC DNA]</scope>
    <source>
        <strain evidence="3">CCM 8931</strain>
    </source>
</reference>
<sequence>MPIKVAALNSIYADLYEIVGPENVEKIFNQQRGIQVTFPTHLYDRTKLVPIIRLEARTHNVRELARTYGYSERWVRRVLKPTTDEFKEGD</sequence>
<dbReference type="EMBL" id="JBHTOJ010000037">
    <property type="protein sequence ID" value="MFD1421306.1"/>
    <property type="molecule type" value="Genomic_DNA"/>
</dbReference>
<protein>
    <submittedName>
        <fullName evidence="2">Mor transcription activator family protein</fullName>
    </submittedName>
</protein>
<proteinExistence type="predicted"/>
<evidence type="ECO:0000259" key="1">
    <source>
        <dbReference type="Pfam" id="PF08765"/>
    </source>
</evidence>
<keyword evidence="3" id="KW-1185">Reference proteome</keyword>
<dbReference type="Proteomes" id="UP001597188">
    <property type="component" value="Unassembled WGS sequence"/>
</dbReference>
<name>A0ABW4C284_9LACO</name>
<dbReference type="InterPro" id="IPR009057">
    <property type="entry name" value="Homeodomain-like_sf"/>
</dbReference>
<evidence type="ECO:0000313" key="2">
    <source>
        <dbReference type="EMBL" id="MFD1421306.1"/>
    </source>
</evidence>
<accession>A0ABW4C284</accession>
<evidence type="ECO:0000313" key="3">
    <source>
        <dbReference type="Proteomes" id="UP001597188"/>
    </source>
</evidence>